<gene>
    <name evidence="3" type="ORF">pclt_cds_776</name>
</gene>
<sequence length="346" mass="37868">MWHDGHMLVMACIRHGWCHTTVNGATTNAMAWAPIHAWRAQVRGHWQDDKRAGHGIATWSDGTHHVGLWADDVRNGRACVPTPTAPLRGRLGTRRSTVVGSTRGPTESVTRATGKRASATDGACASPEWQSLRGDWKDGVRDGWGVYAWANGERYEGQFRDGKRGGYGVCLYVSGARYMGHWEDDVFNGHGLHTWPDGACYNGEFRNGRRDGHGTCVYADKGRHEGRWESGVPHGQGMTIFGNGDRYTGDHVDGKFNGGGVYSWVDGRRHDGQWQQGKADGTGTRHYPDGSCARGQWLDGSLVSGEVVCHRAGGSAPCCNGPRCAACMTVMMAQLRRDLCQSIQEQ</sequence>
<dbReference type="SMART" id="SM00698">
    <property type="entry name" value="MORN"/>
    <property type="match status" value="8"/>
</dbReference>
<protein>
    <submittedName>
        <fullName evidence="3">Morn repeat incomplete domain containing protein</fullName>
    </submittedName>
</protein>
<feature type="compositionally biased region" description="Polar residues" evidence="2">
    <location>
        <begin position="97"/>
        <end position="111"/>
    </location>
</feature>
<keyword evidence="1" id="KW-0677">Repeat</keyword>
<accession>A0A4D6EJ63</accession>
<dbReference type="Gene3D" id="2.20.110.10">
    <property type="entry name" value="Histone H3 K4-specific methyltransferase SET7/9 N-terminal domain"/>
    <property type="match status" value="4"/>
</dbReference>
<dbReference type="EMBL" id="MK174290">
    <property type="protein sequence ID" value="QBZ81363.1"/>
    <property type="molecule type" value="Genomic_DNA"/>
</dbReference>
<dbReference type="Pfam" id="PF02493">
    <property type="entry name" value="MORN"/>
    <property type="match status" value="8"/>
</dbReference>
<dbReference type="PANTHER" id="PTHR23084:SF263">
    <property type="entry name" value="MORN REPEAT-CONTAINING PROTEIN 1"/>
    <property type="match status" value="1"/>
</dbReference>
<reference evidence="3" key="1">
    <citation type="journal article" date="2019" name="Front. Microbiol.">
        <title>Pandoravirus Celtis Illustrates the Microevolution Processes at Work in the Giant Pandoraviridae Genomes.</title>
        <authorList>
            <person name="Legendre M."/>
            <person name="Alempic J.M."/>
            <person name="Philippe N."/>
            <person name="Lartigue A."/>
            <person name="Jeudy S."/>
            <person name="Poirot O."/>
            <person name="Ta N.T."/>
            <person name="Nin S."/>
            <person name="Coute Y."/>
            <person name="Abergel C."/>
            <person name="Claverie J.M."/>
        </authorList>
    </citation>
    <scope>NUCLEOTIDE SEQUENCE</scope>
</reference>
<name>A0A4D6EJ63_9VIRU</name>
<dbReference type="InterPro" id="IPR003409">
    <property type="entry name" value="MORN"/>
</dbReference>
<organism evidence="3 4">
    <name type="scientific">Pandoravirus celtis</name>
    <dbReference type="NCBI Taxonomy" id="2568002"/>
    <lineage>
        <taxon>Viruses</taxon>
        <taxon>Pandoravirus</taxon>
    </lineage>
</organism>
<dbReference type="PANTHER" id="PTHR23084">
    <property type="entry name" value="PHOSPHATIDYLINOSITOL-4-PHOSPHATE 5-KINASE RELATED"/>
    <property type="match status" value="1"/>
</dbReference>
<evidence type="ECO:0000256" key="1">
    <source>
        <dbReference type="ARBA" id="ARBA00022737"/>
    </source>
</evidence>
<dbReference type="Proteomes" id="UP001237152">
    <property type="component" value="Segment"/>
</dbReference>
<proteinExistence type="predicted"/>
<feature type="region of interest" description="Disordered" evidence="2">
    <location>
        <begin position="97"/>
        <end position="122"/>
    </location>
</feature>
<dbReference type="SUPFAM" id="SSF82185">
    <property type="entry name" value="Histone H3 K4-specific methyltransferase SET7/9 N-terminal domain"/>
    <property type="match status" value="3"/>
</dbReference>
<evidence type="ECO:0000313" key="4">
    <source>
        <dbReference type="Proteomes" id="UP001237152"/>
    </source>
</evidence>
<evidence type="ECO:0000313" key="3">
    <source>
        <dbReference type="EMBL" id="QBZ81363.1"/>
    </source>
</evidence>
<evidence type="ECO:0000256" key="2">
    <source>
        <dbReference type="SAM" id="MobiDB-lite"/>
    </source>
</evidence>